<gene>
    <name evidence="2" type="ORF">BN12_240021</name>
</gene>
<accession>A0A077LYG4</accession>
<evidence type="ECO:0000313" key="3">
    <source>
        <dbReference type="Proteomes" id="UP000035721"/>
    </source>
</evidence>
<feature type="region of interest" description="Disordered" evidence="1">
    <location>
        <begin position="535"/>
        <end position="556"/>
    </location>
</feature>
<name>A0A077LYG4_9MICO</name>
<reference evidence="2 3" key="1">
    <citation type="journal article" date="2013" name="ISME J.">
        <title>A metabolic model for members of the genus Tetrasphaera involved in enhanced biological phosphorus removal.</title>
        <authorList>
            <person name="Kristiansen R."/>
            <person name="Nguyen H.T.T."/>
            <person name="Saunders A.M."/>
            <person name="Nielsen J.L."/>
            <person name="Wimmer R."/>
            <person name="Le V.Q."/>
            <person name="McIlroy S.J."/>
            <person name="Petrovski S."/>
            <person name="Seviour R.J."/>
            <person name="Calteau A."/>
            <person name="Nielsen K.L."/>
            <person name="Nielsen P.H."/>
        </authorList>
    </citation>
    <scope>NUCLEOTIDE SEQUENCE [LARGE SCALE GENOMIC DNA]</scope>
    <source>
        <strain evidence="2 3">T1-X7</strain>
    </source>
</reference>
<comment type="caution">
    <text evidence="2">The sequence shown here is derived from an EMBL/GenBank/DDBJ whole genome shotgun (WGS) entry which is preliminary data.</text>
</comment>
<keyword evidence="3" id="KW-1185">Reference proteome</keyword>
<feature type="compositionally biased region" description="Basic and acidic residues" evidence="1">
    <location>
        <begin position="148"/>
        <end position="174"/>
    </location>
</feature>
<organism evidence="2 3">
    <name type="scientific">Nostocoides japonicum T1-X7</name>
    <dbReference type="NCBI Taxonomy" id="1194083"/>
    <lineage>
        <taxon>Bacteria</taxon>
        <taxon>Bacillati</taxon>
        <taxon>Actinomycetota</taxon>
        <taxon>Actinomycetes</taxon>
        <taxon>Micrococcales</taxon>
        <taxon>Intrasporangiaceae</taxon>
        <taxon>Nostocoides</taxon>
    </lineage>
</organism>
<feature type="compositionally biased region" description="Low complexity" evidence="1">
    <location>
        <begin position="38"/>
        <end position="55"/>
    </location>
</feature>
<evidence type="ECO:0000313" key="2">
    <source>
        <dbReference type="EMBL" id="CCH77952.1"/>
    </source>
</evidence>
<feature type="compositionally biased region" description="Low complexity" evidence="1">
    <location>
        <begin position="1"/>
        <end position="14"/>
    </location>
</feature>
<dbReference type="AlphaFoldDB" id="A0A077LYG4"/>
<feature type="compositionally biased region" description="Basic and acidic residues" evidence="1">
    <location>
        <begin position="85"/>
        <end position="106"/>
    </location>
</feature>
<protein>
    <submittedName>
        <fullName evidence="2">Uncharacterized protein</fullName>
    </submittedName>
</protein>
<dbReference type="Proteomes" id="UP000035721">
    <property type="component" value="Unassembled WGS sequence"/>
</dbReference>
<sequence>MTRPGPAPSATAGASRRRRGHRVAARHRQRMPRRRWQRGSPARSGRSSRSSGSRRILLRSREHLTEDAPGTSRHRRLAHIGEIVRLGETRGQRSGEQGRGERRAAPDPETAAVVVRILGAPGAGDQAARAGHRHPLGLGTGLPTGIEGRGDGAHDGDARTEHAHPRSVVGEERSGPAVGVLGSHAGEGHAVGPSGSEHGRREAPGGRIVPRTGDDEDAALPEELEEPPEALGAGRVVLLGVVAHGDRQDVDHPAGVVALLGVDVSGQQEGQVLAHHHLVREPCAAHDGDGQDPCLRAALADETRDERPVAREIGQVPGHGIDDTREVRVRAPDGDAPHVRADRHRRVGIEPGMVADARVGEGDDRRPHGHGPVARRVAHGDVDRNPPVPVEERRRPRIGRPADPGPVLADAGPVLADPDERCRRDEDMVEGDAGGAGGSGRPQGRHGAVGVDGRRLVRGGQPDTRDPDLLESLLGGPVETLEPGDAVARGLDLADRDVDARLAQCLLDGLGDTTGIRRRGLDEEAVHDIHRGEHPRHLVGTRGDPWSGRGVEDGDREGIHDVGVGSPGRSRSARTFLAVGLTHRTPPGAGGWGCTGKERGGCSVIHPPGTWMTTARTTAWRRSRALRPDLLETFSASDVSTAPEPALPWCRHVTGRRADRTSELGAAPSGDAAQVALSRFGRDSPVRAEPWHTVPASWPLVVGPGSAGGTGTDDDAHGPRAVRVSAIRENDNDPGNTQWPWMLLPAWAAYVGRCGSPRAHRGTRRQPG</sequence>
<proteinExistence type="predicted"/>
<evidence type="ECO:0000256" key="1">
    <source>
        <dbReference type="SAM" id="MobiDB-lite"/>
    </source>
</evidence>
<feature type="compositionally biased region" description="Basic and acidic residues" evidence="1">
    <location>
        <begin position="378"/>
        <end position="394"/>
    </location>
</feature>
<feature type="region of interest" description="Disordered" evidence="1">
    <location>
        <begin position="1"/>
        <end position="109"/>
    </location>
</feature>
<feature type="region of interest" description="Disordered" evidence="1">
    <location>
        <begin position="358"/>
        <end position="467"/>
    </location>
</feature>
<feature type="compositionally biased region" description="Basic residues" evidence="1">
    <location>
        <begin position="15"/>
        <end position="37"/>
    </location>
</feature>
<feature type="compositionally biased region" description="Gly residues" evidence="1">
    <location>
        <begin position="432"/>
        <end position="441"/>
    </location>
</feature>
<feature type="region of interest" description="Disordered" evidence="1">
    <location>
        <begin position="141"/>
        <end position="214"/>
    </location>
</feature>
<dbReference type="EMBL" id="CAJB01000157">
    <property type="protein sequence ID" value="CCH77952.1"/>
    <property type="molecule type" value="Genomic_DNA"/>
</dbReference>